<protein>
    <submittedName>
        <fullName evidence="1">Uncharacterized protein</fullName>
    </submittedName>
</protein>
<evidence type="ECO:0000313" key="2">
    <source>
        <dbReference type="Proteomes" id="UP000054516"/>
    </source>
</evidence>
<accession>A0A1S8A748</accession>
<dbReference type="AlphaFoldDB" id="A0A1S8A748"/>
<dbReference type="OrthoDB" id="5428863at2759"/>
<organism evidence="1">
    <name type="scientific">Rosellinia necatrix</name>
    <name type="common">White root-rot fungus</name>
    <dbReference type="NCBI Taxonomy" id="77044"/>
    <lineage>
        <taxon>Eukaryota</taxon>
        <taxon>Fungi</taxon>
        <taxon>Dikarya</taxon>
        <taxon>Ascomycota</taxon>
        <taxon>Pezizomycotina</taxon>
        <taxon>Sordariomycetes</taxon>
        <taxon>Xylariomycetidae</taxon>
        <taxon>Xylariales</taxon>
        <taxon>Xylariaceae</taxon>
        <taxon>Rosellinia</taxon>
    </lineage>
</organism>
<dbReference type="EMBL" id="DF977459">
    <property type="protein sequence ID" value="GAW25839.1"/>
    <property type="molecule type" value="Genomic_DNA"/>
</dbReference>
<proteinExistence type="predicted"/>
<sequence length="73" mass="8090">MERGTAGCLAEFAREMRRLRGPASGGSPSCAWPGAVVPVLLAELPDAAPVWESRAWTLQEEVFSRRRLFFLDN</sequence>
<dbReference type="Proteomes" id="UP000054516">
    <property type="component" value="Unassembled WGS sequence"/>
</dbReference>
<keyword evidence="2" id="KW-1185">Reference proteome</keyword>
<evidence type="ECO:0000313" key="1">
    <source>
        <dbReference type="EMBL" id="GAW25839.1"/>
    </source>
</evidence>
<name>A0A1S8A748_ROSNE</name>
<gene>
    <name evidence="1" type="ORF">SAMD00023353_1400700</name>
</gene>
<reference evidence="1" key="1">
    <citation type="submission" date="2016-03" db="EMBL/GenBank/DDBJ databases">
        <title>Draft genome sequence of Rosellinia necatrix.</title>
        <authorList>
            <person name="Kanematsu S."/>
        </authorList>
    </citation>
    <scope>NUCLEOTIDE SEQUENCE [LARGE SCALE GENOMIC DNA]</scope>
    <source>
        <strain evidence="1">W97</strain>
    </source>
</reference>